<accession>A0A1B2H8W7</accession>
<comment type="catalytic activity">
    <reaction evidence="2">
        <text>N-terminal N-formyl-L-methionyl-[peptide] + H2O = N-terminal L-methionyl-[peptide] + formate</text>
        <dbReference type="Rhea" id="RHEA:24420"/>
        <dbReference type="Rhea" id="RHEA-COMP:10639"/>
        <dbReference type="Rhea" id="RHEA-COMP:10640"/>
        <dbReference type="ChEBI" id="CHEBI:15377"/>
        <dbReference type="ChEBI" id="CHEBI:15740"/>
        <dbReference type="ChEBI" id="CHEBI:49298"/>
        <dbReference type="ChEBI" id="CHEBI:64731"/>
        <dbReference type="EC" id="3.5.1.88"/>
    </reaction>
</comment>
<dbReference type="PIRSF" id="PIRSF004749">
    <property type="entry name" value="Pep_def"/>
    <property type="match status" value="1"/>
</dbReference>
<sequence length="174" mass="20183">MSVLKILHYPDTRLRLIAKPVKQVDKNIKNIISNMIDTMYQEEGIGLAATQVNIQLQIVVIKKMEEQKNNLILINPIIIQKKGHISIEEGCLSIPEYRAITPRSKYIKVQAINIYGKKIEVESESIISICIQHEIDHLNGKLFIDYLSQFKKDRIEKKFKKIQKKQENNLLSTE</sequence>
<reference evidence="3 4" key="1">
    <citation type="submission" date="2015-11" db="EMBL/GenBank/DDBJ databases">
        <title>The complete genome of Buchnera aphidicola from Diuraphis noxia biotype SAM.</title>
        <authorList>
            <person name="Burger N.F.V."/>
            <person name="Oberholster A.-M."/>
        </authorList>
    </citation>
    <scope>NUCLEOTIDE SEQUENCE [LARGE SCALE GENOMIC DNA]</scope>
    <source>
        <strain evidence="3">SAM</strain>
    </source>
</reference>
<dbReference type="EC" id="3.5.1.88" evidence="2"/>
<evidence type="ECO:0000313" key="4">
    <source>
        <dbReference type="Proteomes" id="UP000093070"/>
    </source>
</evidence>
<dbReference type="PANTHER" id="PTHR10458">
    <property type="entry name" value="PEPTIDE DEFORMYLASE"/>
    <property type="match status" value="1"/>
</dbReference>
<organism evidence="3 4">
    <name type="scientific">Buchnera aphidicola subsp. Diuraphis noxia</name>
    <dbReference type="NCBI Taxonomy" id="118101"/>
    <lineage>
        <taxon>Bacteria</taxon>
        <taxon>Pseudomonadati</taxon>
        <taxon>Pseudomonadota</taxon>
        <taxon>Gammaproteobacteria</taxon>
        <taxon>Enterobacterales</taxon>
        <taxon>Erwiniaceae</taxon>
        <taxon>Buchnera</taxon>
    </lineage>
</organism>
<dbReference type="RefSeq" id="WP_075433502.1">
    <property type="nucleotide sequence ID" value="NZ_CP013259.1"/>
</dbReference>
<protein>
    <recommendedName>
        <fullName evidence="2">Peptide deformylase</fullName>
        <shortName evidence="2">PDF</shortName>
        <ecNumber evidence="2">3.5.1.88</ecNumber>
    </recommendedName>
    <alternativeName>
        <fullName evidence="2">Polypeptide deformylase</fullName>
    </alternativeName>
</protein>
<dbReference type="GO" id="GO:0042586">
    <property type="term" value="F:peptide deformylase activity"/>
    <property type="evidence" value="ECO:0007669"/>
    <property type="project" value="UniProtKB-UniRule"/>
</dbReference>
<feature type="binding site" evidence="2">
    <location>
        <position position="133"/>
    </location>
    <ligand>
        <name>Fe cation</name>
        <dbReference type="ChEBI" id="CHEBI:24875"/>
    </ligand>
</feature>
<dbReference type="PRINTS" id="PR01576">
    <property type="entry name" value="PDEFORMYLASE"/>
</dbReference>
<keyword evidence="2" id="KW-0648">Protein biosynthesis</keyword>
<dbReference type="Proteomes" id="UP000093070">
    <property type="component" value="Chromosome"/>
</dbReference>
<feature type="active site" evidence="2">
    <location>
        <position position="134"/>
    </location>
</feature>
<evidence type="ECO:0000313" key="3">
    <source>
        <dbReference type="EMBL" id="ANZ22681.1"/>
    </source>
</evidence>
<keyword evidence="2" id="KW-0378">Hydrolase</keyword>
<evidence type="ECO:0000256" key="1">
    <source>
        <dbReference type="ARBA" id="ARBA00010759"/>
    </source>
</evidence>
<gene>
    <name evidence="2" type="primary">def</name>
    <name evidence="3" type="ORF">ATN01_02465</name>
</gene>
<dbReference type="PATRIC" id="fig|118101.4.peg.491"/>
<dbReference type="HAMAP" id="MF_00163">
    <property type="entry name" value="Pep_deformylase"/>
    <property type="match status" value="1"/>
</dbReference>
<dbReference type="NCBIfam" id="TIGR00079">
    <property type="entry name" value="pept_deformyl"/>
    <property type="match status" value="1"/>
</dbReference>
<dbReference type="OrthoDB" id="9804313at2"/>
<evidence type="ECO:0000256" key="2">
    <source>
        <dbReference type="HAMAP-Rule" id="MF_00163"/>
    </source>
</evidence>
<comment type="similarity">
    <text evidence="1 2">Belongs to the polypeptide deformylase family.</text>
</comment>
<dbReference type="SUPFAM" id="SSF56420">
    <property type="entry name" value="Peptide deformylase"/>
    <property type="match status" value="1"/>
</dbReference>
<dbReference type="Pfam" id="PF01327">
    <property type="entry name" value="Pep_deformylase"/>
    <property type="match status" value="1"/>
</dbReference>
<dbReference type="Gene3D" id="3.90.45.10">
    <property type="entry name" value="Peptide deformylase"/>
    <property type="match status" value="1"/>
</dbReference>
<dbReference type="PANTHER" id="PTHR10458:SF22">
    <property type="entry name" value="PEPTIDE DEFORMYLASE"/>
    <property type="match status" value="1"/>
</dbReference>
<name>A0A1B2H8W7_BUCDN</name>
<dbReference type="GO" id="GO:0006412">
    <property type="term" value="P:translation"/>
    <property type="evidence" value="ECO:0007669"/>
    <property type="project" value="UniProtKB-UniRule"/>
</dbReference>
<dbReference type="InterPro" id="IPR023635">
    <property type="entry name" value="Peptide_deformylase"/>
</dbReference>
<dbReference type="AlphaFoldDB" id="A0A1B2H8W7"/>
<dbReference type="EMBL" id="CP013259">
    <property type="protein sequence ID" value="ANZ22681.1"/>
    <property type="molecule type" value="Genomic_DNA"/>
</dbReference>
<feature type="binding site" evidence="2">
    <location>
        <position position="137"/>
    </location>
    <ligand>
        <name>Fe cation</name>
        <dbReference type="ChEBI" id="CHEBI:24875"/>
    </ligand>
</feature>
<keyword evidence="2" id="KW-0408">Iron</keyword>
<dbReference type="STRING" id="118101.ATN01_02465"/>
<comment type="function">
    <text evidence="2">Removes the formyl group from the N-terminal Met of newly synthesized proteins. Requires at least a dipeptide for an efficient rate of reaction. N-terminal L-methionine is a prerequisite for activity but the enzyme has broad specificity at other positions.</text>
</comment>
<feature type="binding site" evidence="2">
    <location>
        <position position="91"/>
    </location>
    <ligand>
        <name>Fe cation</name>
        <dbReference type="ChEBI" id="CHEBI:24875"/>
    </ligand>
</feature>
<comment type="cofactor">
    <cofactor evidence="2">
        <name>Fe(2+)</name>
        <dbReference type="ChEBI" id="CHEBI:29033"/>
    </cofactor>
    <text evidence="2">Binds 1 Fe(2+) ion.</text>
</comment>
<dbReference type="InterPro" id="IPR036821">
    <property type="entry name" value="Peptide_deformylase_sf"/>
</dbReference>
<dbReference type="CDD" id="cd00487">
    <property type="entry name" value="Pep_deformylase"/>
    <property type="match status" value="1"/>
</dbReference>
<dbReference type="NCBIfam" id="NF001159">
    <property type="entry name" value="PRK00150.1-3"/>
    <property type="match status" value="1"/>
</dbReference>
<keyword evidence="2" id="KW-0479">Metal-binding</keyword>
<dbReference type="GO" id="GO:0046872">
    <property type="term" value="F:metal ion binding"/>
    <property type="evidence" value="ECO:0007669"/>
    <property type="project" value="UniProtKB-KW"/>
</dbReference>
<proteinExistence type="inferred from homology"/>